<feature type="compositionally biased region" description="Gly residues" evidence="1">
    <location>
        <begin position="1"/>
        <end position="12"/>
    </location>
</feature>
<protein>
    <submittedName>
        <fullName evidence="2">Uncharacterized protein</fullName>
    </submittedName>
</protein>
<name>A0A176WDD8_MARPO</name>
<reference evidence="2" key="1">
    <citation type="submission" date="2016-03" db="EMBL/GenBank/DDBJ databases">
        <title>Mechanisms controlling the formation of the plant cell surface in tip-growing cells are functionally conserved among land plants.</title>
        <authorList>
            <person name="Honkanen S."/>
            <person name="Jones V.A."/>
            <person name="Morieri G."/>
            <person name="Champion C."/>
            <person name="Hetherington A.J."/>
            <person name="Kelly S."/>
            <person name="Saint-Marcoux D."/>
            <person name="Proust H."/>
            <person name="Prescott H."/>
            <person name="Dolan L."/>
        </authorList>
    </citation>
    <scope>NUCLEOTIDE SEQUENCE [LARGE SCALE GENOMIC DNA]</scope>
    <source>
        <tissue evidence="2">Whole gametophyte</tissue>
    </source>
</reference>
<accession>A0A176WDD8</accession>
<dbReference type="AlphaFoldDB" id="A0A176WDD8"/>
<evidence type="ECO:0000256" key="1">
    <source>
        <dbReference type="SAM" id="MobiDB-lite"/>
    </source>
</evidence>
<gene>
    <name evidence="2" type="ORF">AXG93_2508s1000</name>
</gene>
<evidence type="ECO:0000313" key="2">
    <source>
        <dbReference type="EMBL" id="OAE31137.1"/>
    </source>
</evidence>
<sequence>MELGVPGDGPGVAAGEESTSARFLTTSGEVAGGVCGAGVDGNSDPLGSDSVEGNATARVGVEGGIDQSWTPSEEARRLSDQGRRHSAPASVPAADRCLAFEQVVPLLRYLDRKAAKYADSRHSEAQREFVKQRAQIEAELHSERIQNSTLAEELVQQTRLLEQCQIAHKADEELLRRL</sequence>
<feature type="compositionally biased region" description="Basic and acidic residues" evidence="1">
    <location>
        <begin position="73"/>
        <end position="83"/>
    </location>
</feature>
<proteinExistence type="predicted"/>
<evidence type="ECO:0000313" key="3">
    <source>
        <dbReference type="Proteomes" id="UP000077202"/>
    </source>
</evidence>
<keyword evidence="3" id="KW-1185">Reference proteome</keyword>
<comment type="caution">
    <text evidence="2">The sequence shown here is derived from an EMBL/GenBank/DDBJ whole genome shotgun (WGS) entry which is preliminary data.</text>
</comment>
<feature type="region of interest" description="Disordered" evidence="1">
    <location>
        <begin position="1"/>
        <end position="91"/>
    </location>
</feature>
<dbReference type="EMBL" id="LVLJ01001166">
    <property type="protein sequence ID" value="OAE31137.1"/>
    <property type="molecule type" value="Genomic_DNA"/>
</dbReference>
<feature type="compositionally biased region" description="Gly residues" evidence="1">
    <location>
        <begin position="30"/>
        <end position="39"/>
    </location>
</feature>
<organism evidence="2 3">
    <name type="scientific">Marchantia polymorpha subsp. ruderalis</name>
    <dbReference type="NCBI Taxonomy" id="1480154"/>
    <lineage>
        <taxon>Eukaryota</taxon>
        <taxon>Viridiplantae</taxon>
        <taxon>Streptophyta</taxon>
        <taxon>Embryophyta</taxon>
        <taxon>Marchantiophyta</taxon>
        <taxon>Marchantiopsida</taxon>
        <taxon>Marchantiidae</taxon>
        <taxon>Marchantiales</taxon>
        <taxon>Marchantiaceae</taxon>
        <taxon>Marchantia</taxon>
    </lineage>
</organism>
<dbReference type="Proteomes" id="UP000077202">
    <property type="component" value="Unassembled WGS sequence"/>
</dbReference>
<feature type="compositionally biased region" description="Polar residues" evidence="1">
    <location>
        <begin position="18"/>
        <end position="27"/>
    </location>
</feature>